<name>A0A4C1TII8_EUMVA</name>
<proteinExistence type="predicted"/>
<sequence length="73" mass="8357">MRIDVDIVIKSEIVSDIGMGVVTNGAELWAHLVRCESRDVIATADMNLFKRVKSQAKVRRGNKCNKWNKHEKF</sequence>
<dbReference type="EMBL" id="BGZK01000063">
    <property type="protein sequence ID" value="GBP14333.1"/>
    <property type="molecule type" value="Genomic_DNA"/>
</dbReference>
<reference evidence="1 2" key="1">
    <citation type="journal article" date="2019" name="Commun. Biol.">
        <title>The bagworm genome reveals a unique fibroin gene that provides high tensile strength.</title>
        <authorList>
            <person name="Kono N."/>
            <person name="Nakamura H."/>
            <person name="Ohtoshi R."/>
            <person name="Tomita M."/>
            <person name="Numata K."/>
            <person name="Arakawa K."/>
        </authorList>
    </citation>
    <scope>NUCLEOTIDE SEQUENCE [LARGE SCALE GENOMIC DNA]</scope>
</reference>
<gene>
    <name evidence="1" type="ORF">EVAR_92333_1</name>
</gene>
<dbReference type="Proteomes" id="UP000299102">
    <property type="component" value="Unassembled WGS sequence"/>
</dbReference>
<protein>
    <submittedName>
        <fullName evidence="1">Uncharacterized protein</fullName>
    </submittedName>
</protein>
<keyword evidence="2" id="KW-1185">Reference proteome</keyword>
<organism evidence="1 2">
    <name type="scientific">Eumeta variegata</name>
    <name type="common">Bagworm moth</name>
    <name type="synonym">Eumeta japonica</name>
    <dbReference type="NCBI Taxonomy" id="151549"/>
    <lineage>
        <taxon>Eukaryota</taxon>
        <taxon>Metazoa</taxon>
        <taxon>Ecdysozoa</taxon>
        <taxon>Arthropoda</taxon>
        <taxon>Hexapoda</taxon>
        <taxon>Insecta</taxon>
        <taxon>Pterygota</taxon>
        <taxon>Neoptera</taxon>
        <taxon>Endopterygota</taxon>
        <taxon>Lepidoptera</taxon>
        <taxon>Glossata</taxon>
        <taxon>Ditrysia</taxon>
        <taxon>Tineoidea</taxon>
        <taxon>Psychidae</taxon>
        <taxon>Oiketicinae</taxon>
        <taxon>Eumeta</taxon>
    </lineage>
</organism>
<dbReference type="AlphaFoldDB" id="A0A4C1TII8"/>
<comment type="caution">
    <text evidence="1">The sequence shown here is derived from an EMBL/GenBank/DDBJ whole genome shotgun (WGS) entry which is preliminary data.</text>
</comment>
<evidence type="ECO:0000313" key="1">
    <source>
        <dbReference type="EMBL" id="GBP14333.1"/>
    </source>
</evidence>
<accession>A0A4C1TII8</accession>
<evidence type="ECO:0000313" key="2">
    <source>
        <dbReference type="Proteomes" id="UP000299102"/>
    </source>
</evidence>